<dbReference type="SUPFAM" id="SSF48264">
    <property type="entry name" value="Cytochrome P450"/>
    <property type="match status" value="1"/>
</dbReference>
<dbReference type="InterPro" id="IPR036396">
    <property type="entry name" value="Cyt_P450_sf"/>
</dbReference>
<name>A0ABR4AWR2_9LECA</name>
<dbReference type="Proteomes" id="UP001590951">
    <property type="component" value="Unassembled WGS sequence"/>
</dbReference>
<gene>
    <name evidence="1" type="ORF">ABVK25_009615</name>
</gene>
<reference evidence="1 2" key="1">
    <citation type="submission" date="2024-09" db="EMBL/GenBank/DDBJ databases">
        <title>Rethinking Asexuality: The Enigmatic Case of Functional Sexual Genes in Lepraria (Stereocaulaceae).</title>
        <authorList>
            <person name="Doellman M."/>
            <person name="Sun Y."/>
            <person name="Barcenas-Pena A."/>
            <person name="Lumbsch H.T."/>
            <person name="Grewe F."/>
        </authorList>
    </citation>
    <scope>NUCLEOTIDE SEQUENCE [LARGE SCALE GENOMIC DNA]</scope>
    <source>
        <strain evidence="1 2">Grewe 0041</strain>
    </source>
</reference>
<comment type="caution">
    <text evidence="1">The sequence shown here is derived from an EMBL/GenBank/DDBJ whole genome shotgun (WGS) entry which is preliminary data.</text>
</comment>
<dbReference type="EMBL" id="JBHFEH010000052">
    <property type="protein sequence ID" value="KAL2050112.1"/>
    <property type="molecule type" value="Genomic_DNA"/>
</dbReference>
<keyword evidence="2" id="KW-1185">Reference proteome</keyword>
<evidence type="ECO:0000313" key="1">
    <source>
        <dbReference type="EMBL" id="KAL2050112.1"/>
    </source>
</evidence>
<sequence length="178" mass="20389">MATYEEMLVALDSNRADYRQPMPPYNLSFGLLLFRNKVMLGVPRDVHPQYLPDQIRRAIGLDIVTMEGQQRKHWRNIYSPGFSANHLMALVPDTVHETAAFCQILQEYADAGDIFPMKDHTDNLAVDVMGKVVLDSWLNSQRSYNKMVDALRSQVRTLTFEANIKPFAAYDPMMPPLQ</sequence>
<proteinExistence type="predicted"/>
<organism evidence="1 2">
    <name type="scientific">Lepraria finkii</name>
    <dbReference type="NCBI Taxonomy" id="1340010"/>
    <lineage>
        <taxon>Eukaryota</taxon>
        <taxon>Fungi</taxon>
        <taxon>Dikarya</taxon>
        <taxon>Ascomycota</taxon>
        <taxon>Pezizomycotina</taxon>
        <taxon>Lecanoromycetes</taxon>
        <taxon>OSLEUM clade</taxon>
        <taxon>Lecanoromycetidae</taxon>
        <taxon>Lecanorales</taxon>
        <taxon>Lecanorineae</taxon>
        <taxon>Stereocaulaceae</taxon>
        <taxon>Lepraria</taxon>
    </lineage>
</organism>
<accession>A0ABR4AWR2</accession>
<protein>
    <submittedName>
        <fullName evidence="1">Uncharacterized protein</fullName>
    </submittedName>
</protein>
<dbReference type="Gene3D" id="1.10.630.10">
    <property type="entry name" value="Cytochrome P450"/>
    <property type="match status" value="1"/>
</dbReference>
<evidence type="ECO:0000313" key="2">
    <source>
        <dbReference type="Proteomes" id="UP001590951"/>
    </source>
</evidence>